<dbReference type="InParanoid" id="A0A409XHB6"/>
<keyword evidence="1" id="KW-0812">Transmembrane</keyword>
<dbReference type="OrthoDB" id="2279611at2759"/>
<proteinExistence type="predicted"/>
<feature type="transmembrane region" description="Helical" evidence="1">
    <location>
        <begin position="181"/>
        <end position="199"/>
    </location>
</feature>
<dbReference type="STRING" id="93625.A0A409XHB6"/>
<organism evidence="2 3">
    <name type="scientific">Psilocybe cyanescens</name>
    <dbReference type="NCBI Taxonomy" id="93625"/>
    <lineage>
        <taxon>Eukaryota</taxon>
        <taxon>Fungi</taxon>
        <taxon>Dikarya</taxon>
        <taxon>Basidiomycota</taxon>
        <taxon>Agaricomycotina</taxon>
        <taxon>Agaricomycetes</taxon>
        <taxon>Agaricomycetidae</taxon>
        <taxon>Agaricales</taxon>
        <taxon>Agaricineae</taxon>
        <taxon>Strophariaceae</taxon>
        <taxon>Psilocybe</taxon>
    </lineage>
</organism>
<evidence type="ECO:0000313" key="2">
    <source>
        <dbReference type="EMBL" id="PPQ90131.1"/>
    </source>
</evidence>
<accession>A0A409XHB6</accession>
<reference evidence="2 3" key="1">
    <citation type="journal article" date="2018" name="Evol. Lett.">
        <title>Horizontal gene cluster transfer increased hallucinogenic mushroom diversity.</title>
        <authorList>
            <person name="Reynolds H.T."/>
            <person name="Vijayakumar V."/>
            <person name="Gluck-Thaler E."/>
            <person name="Korotkin H.B."/>
            <person name="Matheny P.B."/>
            <person name="Slot J.C."/>
        </authorList>
    </citation>
    <scope>NUCLEOTIDE SEQUENCE [LARGE SCALE GENOMIC DNA]</scope>
    <source>
        <strain evidence="2 3">2631</strain>
    </source>
</reference>
<evidence type="ECO:0008006" key="4">
    <source>
        <dbReference type="Google" id="ProtNLM"/>
    </source>
</evidence>
<evidence type="ECO:0000256" key="1">
    <source>
        <dbReference type="SAM" id="Phobius"/>
    </source>
</evidence>
<comment type="caution">
    <text evidence="2">The sequence shown here is derived from an EMBL/GenBank/DDBJ whole genome shotgun (WGS) entry which is preliminary data.</text>
</comment>
<dbReference type="Proteomes" id="UP000283269">
    <property type="component" value="Unassembled WGS sequence"/>
</dbReference>
<keyword evidence="1" id="KW-0472">Membrane</keyword>
<sequence>MVSRTLMGVWVALDFLLLVAGALSVALSIVWRAPNILMNMVLSSADLTAGTILGVALLVTFVISVGAIIQRNHVTIGLVILNWTLLVDAIGVLVVGSFVWMYTLKERANFHVLWAEATPASRVFLQDKFKCCGYFNGTDLAEVGGSFCTSQDVINGLNPNVTSNFCVTPVTAFADVTLNNVYGFMAIVLCLLLASICVIKKRNEDERFKKIDAKRGGRGFV</sequence>
<protein>
    <recommendedName>
        <fullName evidence="4">Tetraspanin</fullName>
    </recommendedName>
</protein>
<evidence type="ECO:0000313" key="3">
    <source>
        <dbReference type="Proteomes" id="UP000283269"/>
    </source>
</evidence>
<gene>
    <name evidence="2" type="ORF">CVT25_012300</name>
</gene>
<feature type="transmembrane region" description="Helical" evidence="1">
    <location>
        <begin position="48"/>
        <end position="69"/>
    </location>
</feature>
<dbReference type="EMBL" id="NHYD01001698">
    <property type="protein sequence ID" value="PPQ90131.1"/>
    <property type="molecule type" value="Genomic_DNA"/>
</dbReference>
<keyword evidence="3" id="KW-1185">Reference proteome</keyword>
<keyword evidence="1" id="KW-1133">Transmembrane helix</keyword>
<feature type="transmembrane region" description="Helical" evidence="1">
    <location>
        <begin position="76"/>
        <end position="102"/>
    </location>
</feature>
<dbReference type="AlphaFoldDB" id="A0A409XHB6"/>
<name>A0A409XHB6_PSICY</name>